<evidence type="ECO:0000256" key="6">
    <source>
        <dbReference type="SAM" id="MobiDB-lite"/>
    </source>
</evidence>
<organism evidence="8 9">
    <name type="scientific">Geotalea daltonii (strain DSM 22248 / JCM 15807 / FRC-32)</name>
    <name type="common">Geobacter daltonii</name>
    <dbReference type="NCBI Taxonomy" id="316067"/>
    <lineage>
        <taxon>Bacteria</taxon>
        <taxon>Pseudomonadati</taxon>
        <taxon>Thermodesulfobacteriota</taxon>
        <taxon>Desulfuromonadia</taxon>
        <taxon>Geobacterales</taxon>
        <taxon>Geobacteraceae</taxon>
        <taxon>Geotalea</taxon>
    </lineage>
</organism>
<sequence>MESGAMVKKADGSELESTSEVAMDNDETIGVFPGEEPHKELDLFMEPEVEPDAVELEQVEEVEEHEEVEEEEIKVAVVEHFDDAIKLYLREIQKTKLLTADEEKELAARIDRGDKAARDKMIESNLRLVVKIAKRYINRGLPFLDLIEEGNMGLIKAVERFKLSKECRFSTYATWWIRQSIERALVNQSRTIRLPVHVSDDINKMLRITRELLQKINREPSIKEVATAMEVNSAYIRRLMVLLKKTYSIERPMGENNDYFLIDTIEDTSTVSPAELLEDVNRYEMVSKWFDTLSDNEKKILTLRFGLDDKDPQTLDTIGRSFGVTRERIRQIEAKSLEKLRKIMEATELAARCSVPSK</sequence>
<dbReference type="InterPro" id="IPR013324">
    <property type="entry name" value="RNA_pol_sigma_r3/r4-like"/>
</dbReference>
<dbReference type="Gene3D" id="1.10.601.10">
    <property type="entry name" value="RNA Polymerase Primary Sigma Factor"/>
    <property type="match status" value="1"/>
</dbReference>
<dbReference type="InterPro" id="IPR014284">
    <property type="entry name" value="RNA_pol_sigma-70_dom"/>
</dbReference>
<dbReference type="InterPro" id="IPR007627">
    <property type="entry name" value="RNA_pol_sigma70_r2"/>
</dbReference>
<evidence type="ECO:0000256" key="1">
    <source>
        <dbReference type="ARBA" id="ARBA00007788"/>
    </source>
</evidence>
<dbReference type="NCBIfam" id="TIGR02937">
    <property type="entry name" value="sigma70-ECF"/>
    <property type="match status" value="1"/>
</dbReference>
<dbReference type="KEGG" id="geo:Geob_3333"/>
<dbReference type="PANTHER" id="PTHR30603">
    <property type="entry name" value="RNA POLYMERASE SIGMA FACTOR RPO"/>
    <property type="match status" value="1"/>
</dbReference>
<dbReference type="Proteomes" id="UP000007721">
    <property type="component" value="Chromosome"/>
</dbReference>
<dbReference type="InterPro" id="IPR007630">
    <property type="entry name" value="RNA_pol_sigma70_r4"/>
</dbReference>
<dbReference type="InterPro" id="IPR000943">
    <property type="entry name" value="RNA_pol_sigma70"/>
</dbReference>
<keyword evidence="5" id="KW-0804">Transcription</keyword>
<evidence type="ECO:0000259" key="7">
    <source>
        <dbReference type="PROSITE" id="PS00715"/>
    </source>
</evidence>
<dbReference type="PANTHER" id="PTHR30603:SF60">
    <property type="entry name" value="RNA POLYMERASE SIGMA FACTOR RPOD"/>
    <property type="match status" value="1"/>
</dbReference>
<accession>B9M4Z2</accession>
<dbReference type="GO" id="GO:0003677">
    <property type="term" value="F:DNA binding"/>
    <property type="evidence" value="ECO:0007669"/>
    <property type="project" value="UniProtKB-KW"/>
</dbReference>
<dbReference type="Pfam" id="PF04539">
    <property type="entry name" value="Sigma70_r3"/>
    <property type="match status" value="1"/>
</dbReference>
<evidence type="ECO:0000256" key="5">
    <source>
        <dbReference type="ARBA" id="ARBA00023163"/>
    </source>
</evidence>
<dbReference type="InterPro" id="IPR036388">
    <property type="entry name" value="WH-like_DNA-bd_sf"/>
</dbReference>
<evidence type="ECO:0000256" key="4">
    <source>
        <dbReference type="ARBA" id="ARBA00023125"/>
    </source>
</evidence>
<dbReference type="STRING" id="316067.Geob_3333"/>
<dbReference type="SUPFAM" id="SSF88659">
    <property type="entry name" value="Sigma3 and sigma4 domains of RNA polymerase sigma factors"/>
    <property type="match status" value="2"/>
</dbReference>
<feature type="domain" description="RNA polymerase sigma-70" evidence="7">
    <location>
        <begin position="145"/>
        <end position="158"/>
    </location>
</feature>
<dbReference type="HOGENOM" id="CLU_014793_3_5_7"/>
<dbReference type="EMBL" id="CP001390">
    <property type="protein sequence ID" value="ACM21676.1"/>
    <property type="molecule type" value="Genomic_DNA"/>
</dbReference>
<gene>
    <name evidence="8" type="primary">rpoS</name>
    <name evidence="8" type="ordered locus">Geob_3333</name>
</gene>
<dbReference type="InterPro" id="IPR009042">
    <property type="entry name" value="RNA_pol_sigma70_r1_2"/>
</dbReference>
<dbReference type="Pfam" id="PF04542">
    <property type="entry name" value="Sigma70_r2"/>
    <property type="match status" value="1"/>
</dbReference>
<keyword evidence="9" id="KW-1185">Reference proteome</keyword>
<dbReference type="SUPFAM" id="SSF88946">
    <property type="entry name" value="Sigma2 domain of RNA polymerase sigma factors"/>
    <property type="match status" value="1"/>
</dbReference>
<dbReference type="Gene3D" id="1.10.10.10">
    <property type="entry name" value="Winged helix-like DNA-binding domain superfamily/Winged helix DNA-binding domain"/>
    <property type="match status" value="2"/>
</dbReference>
<keyword evidence="2" id="KW-0805">Transcription regulation</keyword>
<dbReference type="InterPro" id="IPR050239">
    <property type="entry name" value="Sigma-70_RNA_pol_init_factors"/>
</dbReference>
<keyword evidence="4" id="KW-0238">DNA-binding</keyword>
<dbReference type="FunFam" id="1.10.601.10:FF:000001">
    <property type="entry name" value="RNA polymerase sigma factor SigA"/>
    <property type="match status" value="1"/>
</dbReference>
<proteinExistence type="inferred from homology"/>
<evidence type="ECO:0000313" key="9">
    <source>
        <dbReference type="Proteomes" id="UP000007721"/>
    </source>
</evidence>
<dbReference type="GO" id="GO:0016987">
    <property type="term" value="F:sigma factor activity"/>
    <property type="evidence" value="ECO:0007669"/>
    <property type="project" value="UniProtKB-KW"/>
</dbReference>
<dbReference type="Pfam" id="PF04545">
    <property type="entry name" value="Sigma70_r4"/>
    <property type="match status" value="1"/>
</dbReference>
<dbReference type="InterPro" id="IPR007624">
    <property type="entry name" value="RNA_pol_sigma70_r3"/>
</dbReference>
<dbReference type="AlphaFoldDB" id="B9M4Z2"/>
<name>B9M4Z2_GEODF</name>
<dbReference type="GO" id="GO:0006352">
    <property type="term" value="P:DNA-templated transcription initiation"/>
    <property type="evidence" value="ECO:0007669"/>
    <property type="project" value="InterPro"/>
</dbReference>
<feature type="region of interest" description="Disordered" evidence="6">
    <location>
        <begin position="1"/>
        <end position="34"/>
    </location>
</feature>
<protein>
    <submittedName>
        <fullName evidence="8">RNA polymerase sigma-38 factor, stationary phase</fullName>
    </submittedName>
</protein>
<dbReference type="Pfam" id="PF00140">
    <property type="entry name" value="Sigma70_r1_2"/>
    <property type="match status" value="1"/>
</dbReference>
<dbReference type="PROSITE" id="PS00715">
    <property type="entry name" value="SIGMA70_1"/>
    <property type="match status" value="1"/>
</dbReference>
<comment type="similarity">
    <text evidence="1">Belongs to the sigma-70 factor family.</text>
</comment>
<evidence type="ECO:0000256" key="2">
    <source>
        <dbReference type="ARBA" id="ARBA00023015"/>
    </source>
</evidence>
<reference evidence="8 9" key="1">
    <citation type="submission" date="2009-01" db="EMBL/GenBank/DDBJ databases">
        <title>Complete sequence of Geobacter sp. FRC-32.</title>
        <authorList>
            <consortium name="US DOE Joint Genome Institute"/>
            <person name="Lucas S."/>
            <person name="Copeland A."/>
            <person name="Lapidus A."/>
            <person name="Glavina del Rio T."/>
            <person name="Dalin E."/>
            <person name="Tice H."/>
            <person name="Bruce D."/>
            <person name="Goodwin L."/>
            <person name="Pitluck S."/>
            <person name="Saunders E."/>
            <person name="Brettin T."/>
            <person name="Detter J.C."/>
            <person name="Han C."/>
            <person name="Larimer F."/>
            <person name="Land M."/>
            <person name="Hauser L."/>
            <person name="Kyrpides N."/>
            <person name="Ovchinnikova G."/>
            <person name="Kostka J."/>
            <person name="Richardson P."/>
        </authorList>
    </citation>
    <scope>NUCLEOTIDE SEQUENCE [LARGE SCALE GENOMIC DNA]</scope>
    <source>
        <strain evidence="9">DSM 22248 / JCM 15807 / FRC-32</strain>
    </source>
</reference>
<dbReference type="eggNOG" id="COG0568">
    <property type="taxonomic scope" value="Bacteria"/>
</dbReference>
<keyword evidence="3" id="KW-0731">Sigma factor</keyword>
<evidence type="ECO:0000313" key="8">
    <source>
        <dbReference type="EMBL" id="ACM21676.1"/>
    </source>
</evidence>
<dbReference type="PRINTS" id="PR00046">
    <property type="entry name" value="SIGMA70FCT"/>
</dbReference>
<dbReference type="CDD" id="cd06171">
    <property type="entry name" value="Sigma70_r4"/>
    <property type="match status" value="1"/>
</dbReference>
<dbReference type="InterPro" id="IPR013325">
    <property type="entry name" value="RNA_pol_sigma_r2"/>
</dbReference>
<evidence type="ECO:0000256" key="3">
    <source>
        <dbReference type="ARBA" id="ARBA00023082"/>
    </source>
</evidence>
<dbReference type="Gene3D" id="1.20.120.1810">
    <property type="match status" value="1"/>
</dbReference>